<keyword evidence="1" id="KW-1133">Transmembrane helix</keyword>
<protein>
    <submittedName>
        <fullName evidence="2">Uncharacterized protein</fullName>
    </submittedName>
</protein>
<keyword evidence="1" id="KW-0472">Membrane</keyword>
<reference evidence="2" key="1">
    <citation type="submission" date="2022-01" db="EMBL/GenBank/DDBJ databases">
        <title>Colwellia maritima, isolated from seawater.</title>
        <authorList>
            <person name="Kristyanto S."/>
            <person name="Jung J."/>
            <person name="Jeon C.O."/>
        </authorList>
    </citation>
    <scope>NUCLEOTIDE SEQUENCE</scope>
    <source>
        <strain evidence="2">MSW7</strain>
    </source>
</reference>
<proteinExistence type="predicted"/>
<accession>A0ABS9X6Z9</accession>
<dbReference type="Proteomes" id="UP001139646">
    <property type="component" value="Unassembled WGS sequence"/>
</dbReference>
<sequence length="72" mass="8211">MLNILIKYIANEPMAAVGFGGIYIFGSIEIALRFWSAFGHPNIAVFFLSTVIVFTKIYFKRLLLIIRKAKKD</sequence>
<comment type="caution">
    <text evidence="2">The sequence shown here is derived from an EMBL/GenBank/DDBJ whole genome shotgun (WGS) entry which is preliminary data.</text>
</comment>
<feature type="transmembrane region" description="Helical" evidence="1">
    <location>
        <begin position="12"/>
        <end position="35"/>
    </location>
</feature>
<keyword evidence="3" id="KW-1185">Reference proteome</keyword>
<name>A0ABS9X6Z9_9GAMM</name>
<dbReference type="RefSeq" id="WP_242289117.1">
    <property type="nucleotide sequence ID" value="NZ_JAKKSL010000007.1"/>
</dbReference>
<evidence type="ECO:0000313" key="3">
    <source>
        <dbReference type="Proteomes" id="UP001139646"/>
    </source>
</evidence>
<evidence type="ECO:0000313" key="2">
    <source>
        <dbReference type="EMBL" id="MCI2286013.1"/>
    </source>
</evidence>
<evidence type="ECO:0000256" key="1">
    <source>
        <dbReference type="SAM" id="Phobius"/>
    </source>
</evidence>
<feature type="transmembrane region" description="Helical" evidence="1">
    <location>
        <begin position="41"/>
        <end position="59"/>
    </location>
</feature>
<gene>
    <name evidence="2" type="ORF">L3081_24630</name>
</gene>
<dbReference type="EMBL" id="JAKKSL010000007">
    <property type="protein sequence ID" value="MCI2286013.1"/>
    <property type="molecule type" value="Genomic_DNA"/>
</dbReference>
<keyword evidence="1" id="KW-0812">Transmembrane</keyword>
<organism evidence="2 3">
    <name type="scientific">Colwellia maritima</name>
    <dbReference type="NCBI Taxonomy" id="2912588"/>
    <lineage>
        <taxon>Bacteria</taxon>
        <taxon>Pseudomonadati</taxon>
        <taxon>Pseudomonadota</taxon>
        <taxon>Gammaproteobacteria</taxon>
        <taxon>Alteromonadales</taxon>
        <taxon>Colwelliaceae</taxon>
        <taxon>Colwellia</taxon>
    </lineage>
</organism>